<organism evidence="1 2">
    <name type="scientific">Clathrospora elynae</name>
    <dbReference type="NCBI Taxonomy" id="706981"/>
    <lineage>
        <taxon>Eukaryota</taxon>
        <taxon>Fungi</taxon>
        <taxon>Dikarya</taxon>
        <taxon>Ascomycota</taxon>
        <taxon>Pezizomycotina</taxon>
        <taxon>Dothideomycetes</taxon>
        <taxon>Pleosporomycetidae</taxon>
        <taxon>Pleosporales</taxon>
        <taxon>Diademaceae</taxon>
        <taxon>Clathrospora</taxon>
    </lineage>
</organism>
<proteinExistence type="predicted"/>
<keyword evidence="2" id="KW-1185">Reference proteome</keyword>
<reference evidence="1" key="1">
    <citation type="journal article" date="2020" name="Stud. Mycol.">
        <title>101 Dothideomycetes genomes: a test case for predicting lifestyles and emergence of pathogens.</title>
        <authorList>
            <person name="Haridas S."/>
            <person name="Albert R."/>
            <person name="Binder M."/>
            <person name="Bloem J."/>
            <person name="Labutti K."/>
            <person name="Salamov A."/>
            <person name="Andreopoulos B."/>
            <person name="Baker S."/>
            <person name="Barry K."/>
            <person name="Bills G."/>
            <person name="Bluhm B."/>
            <person name="Cannon C."/>
            <person name="Castanera R."/>
            <person name="Culley D."/>
            <person name="Daum C."/>
            <person name="Ezra D."/>
            <person name="Gonzalez J."/>
            <person name="Henrissat B."/>
            <person name="Kuo A."/>
            <person name="Liang C."/>
            <person name="Lipzen A."/>
            <person name="Lutzoni F."/>
            <person name="Magnuson J."/>
            <person name="Mondo S."/>
            <person name="Nolan M."/>
            <person name="Ohm R."/>
            <person name="Pangilinan J."/>
            <person name="Park H.-J."/>
            <person name="Ramirez L."/>
            <person name="Alfaro M."/>
            <person name="Sun H."/>
            <person name="Tritt A."/>
            <person name="Yoshinaga Y."/>
            <person name="Zwiers L.-H."/>
            <person name="Turgeon B."/>
            <person name="Goodwin S."/>
            <person name="Spatafora J."/>
            <person name="Crous P."/>
            <person name="Grigoriev I."/>
        </authorList>
    </citation>
    <scope>NUCLEOTIDE SEQUENCE</scope>
    <source>
        <strain evidence="1">CBS 161.51</strain>
    </source>
</reference>
<sequence length="188" mass="21673">MVTLLHYGHNLKFMAQEHPTSPMMKLLTKIVNLTMKLARLELLLNTIGMFIHMLPRYTAAEGYGREYEPLTRVDGSGQDREYFLPGPTYAVPKYDPDTISKSYVRGYNHLTRDGVSGQDREATWGVVARPWTLTPLPQQAQPAYDSQMRQVYGLQRSPYINIHPMPRMKRHLNSQTEQQDPKRRLGGQ</sequence>
<dbReference type="EMBL" id="ML976096">
    <property type="protein sequence ID" value="KAF1938774.1"/>
    <property type="molecule type" value="Genomic_DNA"/>
</dbReference>
<dbReference type="AlphaFoldDB" id="A0A6A5SGI2"/>
<evidence type="ECO:0000313" key="1">
    <source>
        <dbReference type="EMBL" id="KAF1938774.1"/>
    </source>
</evidence>
<gene>
    <name evidence="1" type="ORF">EJ02DRAFT_425434</name>
</gene>
<name>A0A6A5SGI2_9PLEO</name>
<protein>
    <submittedName>
        <fullName evidence="1">Uncharacterized protein</fullName>
    </submittedName>
</protein>
<accession>A0A6A5SGI2</accession>
<evidence type="ECO:0000313" key="2">
    <source>
        <dbReference type="Proteomes" id="UP000800038"/>
    </source>
</evidence>
<dbReference type="Proteomes" id="UP000800038">
    <property type="component" value="Unassembled WGS sequence"/>
</dbReference>